<evidence type="ECO:0000313" key="2">
    <source>
        <dbReference type="Proteomes" id="UP001153334"/>
    </source>
</evidence>
<reference evidence="1" key="1">
    <citation type="submission" date="2022-11" db="EMBL/GenBank/DDBJ databases">
        <title>Genome Sequence of Nemania bipapillata.</title>
        <authorList>
            <person name="Buettner E."/>
        </authorList>
    </citation>
    <scope>NUCLEOTIDE SEQUENCE</scope>
    <source>
        <strain evidence="1">CP14</strain>
    </source>
</reference>
<name>A0ACC2I3N3_9PEZI</name>
<evidence type="ECO:0000313" key="1">
    <source>
        <dbReference type="EMBL" id="KAJ8109381.1"/>
    </source>
</evidence>
<gene>
    <name evidence="1" type="ORF">ONZ43_g6153</name>
</gene>
<keyword evidence="2" id="KW-1185">Reference proteome</keyword>
<accession>A0ACC2I3N3</accession>
<organism evidence="1 2">
    <name type="scientific">Nemania bipapillata</name>
    <dbReference type="NCBI Taxonomy" id="110536"/>
    <lineage>
        <taxon>Eukaryota</taxon>
        <taxon>Fungi</taxon>
        <taxon>Dikarya</taxon>
        <taxon>Ascomycota</taxon>
        <taxon>Pezizomycotina</taxon>
        <taxon>Sordariomycetes</taxon>
        <taxon>Xylariomycetidae</taxon>
        <taxon>Xylariales</taxon>
        <taxon>Xylariaceae</taxon>
        <taxon>Nemania</taxon>
    </lineage>
</organism>
<dbReference type="EMBL" id="JAPESX010002098">
    <property type="protein sequence ID" value="KAJ8109381.1"/>
    <property type="molecule type" value="Genomic_DNA"/>
</dbReference>
<comment type="caution">
    <text evidence="1">The sequence shown here is derived from an EMBL/GenBank/DDBJ whole genome shotgun (WGS) entry which is preliminary data.</text>
</comment>
<protein>
    <submittedName>
        <fullName evidence="1">Uncharacterized protein</fullName>
    </submittedName>
</protein>
<sequence length="472" mass="53674">MAVPTILGRSLRFVPKNGIYSASKYGLQVHGPCLLRRHRQLSQFNRQYSTDTDQDTSTVPASDGPSLAQLMDYRVQKWTTSLYSPKSPIVYRPRLLKIHRSCLRDACTCERCVDPSSGQKRFSSADVPSDLDIQNLGVAEDGSLQVYWKRDFFTGDTHVSTYPSTIFHIVPPPPVRERVTTSTLWSSSSLKNAPIHHSFESFMAGGPEYVRAMTMLHDYGLIFLRGLPSSETAVEDLASKIGTMQETFYGRTWDVRSKPEAENVAYTDSYLGLHQDLLYMNNVPRIQLLHCLENTCTGGESFFRDGFLAAHTFRLTFPQFVKPLERHQVLYHYTKGGNTYRTLRQVIRNRGLWWSPPFQSPVQPDMLTTEGAGLWAKWHAAVTKLKQVLEDPNGTYEFKMTPGDCVIFDNRRILHGRRAFNTSSGERWLKGTYVDNDSYMSRLRTLKIGPDIRMPKPVEQKAEDGPVVDAPM</sequence>
<dbReference type="Proteomes" id="UP001153334">
    <property type="component" value="Unassembled WGS sequence"/>
</dbReference>
<proteinExistence type="predicted"/>